<feature type="region of interest" description="Disordered" evidence="1">
    <location>
        <begin position="537"/>
        <end position="572"/>
    </location>
</feature>
<feature type="region of interest" description="Disordered" evidence="1">
    <location>
        <begin position="385"/>
        <end position="488"/>
    </location>
</feature>
<dbReference type="AlphaFoldDB" id="A0A4S8KXE0"/>
<protein>
    <recommendedName>
        <fullName evidence="2">F-box domain-containing protein</fullName>
    </recommendedName>
</protein>
<dbReference type="OrthoDB" id="3256413at2759"/>
<evidence type="ECO:0000259" key="2">
    <source>
        <dbReference type="PROSITE" id="PS50181"/>
    </source>
</evidence>
<evidence type="ECO:0000256" key="1">
    <source>
        <dbReference type="SAM" id="MobiDB-lite"/>
    </source>
</evidence>
<feature type="compositionally biased region" description="Acidic residues" evidence="1">
    <location>
        <begin position="553"/>
        <end position="568"/>
    </location>
</feature>
<dbReference type="InterPro" id="IPR001810">
    <property type="entry name" value="F-box_dom"/>
</dbReference>
<dbReference type="Proteomes" id="UP000297245">
    <property type="component" value="Unassembled WGS sequence"/>
</dbReference>
<feature type="domain" description="F-box" evidence="2">
    <location>
        <begin position="3"/>
        <end position="49"/>
    </location>
</feature>
<feature type="compositionally biased region" description="Low complexity" evidence="1">
    <location>
        <begin position="401"/>
        <end position="435"/>
    </location>
</feature>
<dbReference type="PROSITE" id="PS50181">
    <property type="entry name" value="FBOX"/>
    <property type="match status" value="1"/>
</dbReference>
<dbReference type="EMBL" id="ML179925">
    <property type="protein sequence ID" value="THU80238.1"/>
    <property type="molecule type" value="Genomic_DNA"/>
</dbReference>
<keyword evidence="4" id="KW-1185">Reference proteome</keyword>
<organism evidence="3 4">
    <name type="scientific">Dendrothele bispora (strain CBS 962.96)</name>
    <dbReference type="NCBI Taxonomy" id="1314807"/>
    <lineage>
        <taxon>Eukaryota</taxon>
        <taxon>Fungi</taxon>
        <taxon>Dikarya</taxon>
        <taxon>Basidiomycota</taxon>
        <taxon>Agaricomycotina</taxon>
        <taxon>Agaricomycetes</taxon>
        <taxon>Agaricomycetidae</taxon>
        <taxon>Agaricales</taxon>
        <taxon>Agaricales incertae sedis</taxon>
        <taxon>Dendrothele</taxon>
    </lineage>
</organism>
<evidence type="ECO:0000313" key="3">
    <source>
        <dbReference type="EMBL" id="THU80238.1"/>
    </source>
</evidence>
<accession>A0A4S8KXE0</accession>
<evidence type="ECO:0000313" key="4">
    <source>
        <dbReference type="Proteomes" id="UP000297245"/>
    </source>
</evidence>
<dbReference type="InterPro" id="IPR036047">
    <property type="entry name" value="F-box-like_dom_sf"/>
</dbReference>
<feature type="compositionally biased region" description="Pro residues" evidence="1">
    <location>
        <begin position="476"/>
        <end position="485"/>
    </location>
</feature>
<name>A0A4S8KXE0_DENBC</name>
<proteinExistence type="predicted"/>
<dbReference type="CDD" id="cd09917">
    <property type="entry name" value="F-box_SF"/>
    <property type="match status" value="1"/>
</dbReference>
<sequence length="704" mass="78555">MVSITLLNLPVEIICFVLEYLRVREILCCTVVNKRLNEIILQSSSLQFSIELAKFRMRPPKASMGLPYADLLLLLRERERAWRAFIPTTHHRLQLPHSPGAVYDFAGGVYSNGKEVDRRTISVTLYDLPILESGQQRTWTHSLEGLDKVVDFTMDPSQDLLILVALAPRSSDYIYNLHVRSMQTNKSHTLAAAPIFCCMRRSDHLTYIDGAMRIQISGSLVGFLIKEAINSVGGHFEVYNWKTGGPPNGCVVRHSSRIDDFVFLSQDCFLLAMPSGMFEVYSFSDPGLGPSPQIPILNASYAFPALSDDCRYWYICLSSNPSPGYDPGLGEAEHGHNKIYHPCPDERLHACCIYVYRPALATINTVRVFAFVFFFRTATFLHPSDEWTQNGNVRPTSVHNSSPSTSAMASPSSVSSTEEGMSLPDVLAPPLSASLTPPPSAKSEACDIPNLPSPPGAQTAPEDPEDAGRSTLFRSPAPPIVPPVSPLQNPDIRDPVCHVPWEIWGPRNTRWFRECLSKDWQHSIHGLRTVECITDPNADDGSHNGPDGGISGDVDDSDSDDTDEDSMDLDTSQSRQTVLKYLRMRDFNPYNISLAIKDAANPSAWHDYSESFEPQGLASGKNPKPYDGYASKRQRRIITEETTIDVQGVFRDPITSRLPYVEVVTERKYDTTEVMMDDRMVLLLKTCQGGRLRSMDVFSVYYGI</sequence>
<reference evidence="3 4" key="1">
    <citation type="journal article" date="2019" name="Nat. Ecol. Evol.">
        <title>Megaphylogeny resolves global patterns of mushroom evolution.</title>
        <authorList>
            <person name="Varga T."/>
            <person name="Krizsan K."/>
            <person name="Foldi C."/>
            <person name="Dima B."/>
            <person name="Sanchez-Garcia M."/>
            <person name="Sanchez-Ramirez S."/>
            <person name="Szollosi G.J."/>
            <person name="Szarkandi J.G."/>
            <person name="Papp V."/>
            <person name="Albert L."/>
            <person name="Andreopoulos W."/>
            <person name="Angelini C."/>
            <person name="Antonin V."/>
            <person name="Barry K.W."/>
            <person name="Bougher N.L."/>
            <person name="Buchanan P."/>
            <person name="Buyck B."/>
            <person name="Bense V."/>
            <person name="Catcheside P."/>
            <person name="Chovatia M."/>
            <person name="Cooper J."/>
            <person name="Damon W."/>
            <person name="Desjardin D."/>
            <person name="Finy P."/>
            <person name="Geml J."/>
            <person name="Haridas S."/>
            <person name="Hughes K."/>
            <person name="Justo A."/>
            <person name="Karasinski D."/>
            <person name="Kautmanova I."/>
            <person name="Kiss B."/>
            <person name="Kocsube S."/>
            <person name="Kotiranta H."/>
            <person name="LaButti K.M."/>
            <person name="Lechner B.E."/>
            <person name="Liimatainen K."/>
            <person name="Lipzen A."/>
            <person name="Lukacs Z."/>
            <person name="Mihaltcheva S."/>
            <person name="Morgado L.N."/>
            <person name="Niskanen T."/>
            <person name="Noordeloos M.E."/>
            <person name="Ohm R.A."/>
            <person name="Ortiz-Santana B."/>
            <person name="Ovrebo C."/>
            <person name="Racz N."/>
            <person name="Riley R."/>
            <person name="Savchenko A."/>
            <person name="Shiryaev A."/>
            <person name="Soop K."/>
            <person name="Spirin V."/>
            <person name="Szebenyi C."/>
            <person name="Tomsovsky M."/>
            <person name="Tulloss R.E."/>
            <person name="Uehling J."/>
            <person name="Grigoriev I.V."/>
            <person name="Vagvolgyi C."/>
            <person name="Papp T."/>
            <person name="Martin F.M."/>
            <person name="Miettinen O."/>
            <person name="Hibbett D.S."/>
            <person name="Nagy L.G."/>
        </authorList>
    </citation>
    <scope>NUCLEOTIDE SEQUENCE [LARGE SCALE GENOMIC DNA]</scope>
    <source>
        <strain evidence="3 4">CBS 962.96</strain>
    </source>
</reference>
<dbReference type="SUPFAM" id="SSF81383">
    <property type="entry name" value="F-box domain"/>
    <property type="match status" value="1"/>
</dbReference>
<gene>
    <name evidence="3" type="ORF">K435DRAFT_972839</name>
</gene>
<dbReference type="Pfam" id="PF12937">
    <property type="entry name" value="F-box-like"/>
    <property type="match status" value="1"/>
</dbReference>
<feature type="compositionally biased region" description="Polar residues" evidence="1">
    <location>
        <begin position="386"/>
        <end position="400"/>
    </location>
</feature>